<dbReference type="Pfam" id="PF13727">
    <property type="entry name" value="CoA_binding_3"/>
    <property type="match status" value="1"/>
</dbReference>
<feature type="domain" description="Polysaccharide biosynthesis protein CapD-like" evidence="3">
    <location>
        <begin position="281"/>
        <end position="564"/>
    </location>
</feature>
<organism evidence="4 5">
    <name type="scientific">Domibacillus mangrovi</name>
    <dbReference type="NCBI Taxonomy" id="1714354"/>
    <lineage>
        <taxon>Bacteria</taxon>
        <taxon>Bacillati</taxon>
        <taxon>Bacillota</taxon>
        <taxon>Bacilli</taxon>
        <taxon>Bacillales</taxon>
        <taxon>Bacillaceae</taxon>
        <taxon>Domibacillus</taxon>
    </lineage>
</organism>
<name>A0A1Q5P6D3_9BACI</name>
<evidence type="ECO:0000259" key="3">
    <source>
        <dbReference type="Pfam" id="PF02719"/>
    </source>
</evidence>
<dbReference type="RefSeq" id="WP_073710549.1">
    <property type="nucleotide sequence ID" value="NZ_MRWQ01000003.1"/>
</dbReference>
<feature type="transmembrane region" description="Helical" evidence="2">
    <location>
        <begin position="80"/>
        <end position="99"/>
    </location>
</feature>
<feature type="transmembrane region" description="Helical" evidence="2">
    <location>
        <begin position="7"/>
        <end position="29"/>
    </location>
</feature>
<dbReference type="Gene3D" id="3.40.50.720">
    <property type="entry name" value="NAD(P)-binding Rossmann-like Domain"/>
    <property type="match status" value="2"/>
</dbReference>
<dbReference type="STRING" id="1714354.BLL40_03550"/>
<dbReference type="AlphaFoldDB" id="A0A1Q5P6D3"/>
<keyword evidence="5" id="KW-1185">Reference proteome</keyword>
<proteinExistence type="inferred from homology"/>
<keyword evidence="2" id="KW-1133">Transmembrane helix</keyword>
<feature type="transmembrane region" description="Helical" evidence="2">
    <location>
        <begin position="41"/>
        <end position="60"/>
    </location>
</feature>
<dbReference type="InterPro" id="IPR036291">
    <property type="entry name" value="NAD(P)-bd_dom_sf"/>
</dbReference>
<dbReference type="CDD" id="cd05237">
    <property type="entry name" value="UDP_invert_4-6DH_SDR_e"/>
    <property type="match status" value="1"/>
</dbReference>
<evidence type="ECO:0000313" key="5">
    <source>
        <dbReference type="Proteomes" id="UP000186524"/>
    </source>
</evidence>
<protein>
    <recommendedName>
        <fullName evidence="3">Polysaccharide biosynthesis protein CapD-like domain-containing protein</fullName>
    </recommendedName>
</protein>
<comment type="similarity">
    <text evidence="1">Belongs to the polysaccharide synthase family.</text>
</comment>
<dbReference type="SUPFAM" id="SSF51735">
    <property type="entry name" value="NAD(P)-binding Rossmann-fold domains"/>
    <property type="match status" value="2"/>
</dbReference>
<sequence>MKWIKKSVLFILIDTLIILGSTISVSFLFNDSSALLSESAYLFFLFWSTFMISFYLFHLYSRSWKFAGNDEFKRILKGALLSIILIGFIQMILNFVQFMTLSIQIILLTWLIIVTGLYSLRLVLGAIQDNRGQLNKKGKRTLIIGAGKAGLLVLKELRKNVNSPLYPIAFIDDDLEKQHFDFYGVSVAGTRKEMVHVIQQYKIETVIIAIPAAPGSVITKIMNICKDHNVEVKILPRIIDIVNGQISFNMIREVKVEDLLGRPPIKLDLLGISSYVKDRTILITGAGGSIGSEICRQLSDFEPKKLLLLGHGENSIYTIEKELSQKFPHLLFETIIADIQDRKRMEEIFLFYRPNVVFHAAAHKHVPLMETNPIEAIKNNIFGTKNVAECAHKYHAEKFIQISTDKAVNPTSVMGVTKRIAELVIQHLSTQSNTHFVAVRFGNVLGSRGSVIPLFKKQIEEGGPVTVTHPHMTRYFMTIPEAVQLVLQAGSLAEGGEIFILDMGKPVKISELAKNLIRLSGLTPDQDIQIIYTGIRPGEKLYEELFTSEEGNTGSTHQLIFIAQPADFSKMNLPSLLEELENAIYTDTSTSTIKEIKCLINKIVPSYQSNA</sequence>
<feature type="transmembrane region" description="Helical" evidence="2">
    <location>
        <begin position="105"/>
        <end position="127"/>
    </location>
</feature>
<dbReference type="Pfam" id="PF02719">
    <property type="entry name" value="Polysacc_synt_2"/>
    <property type="match status" value="1"/>
</dbReference>
<dbReference type="EMBL" id="MRWQ01000003">
    <property type="protein sequence ID" value="OKL37753.1"/>
    <property type="molecule type" value="Genomic_DNA"/>
</dbReference>
<evidence type="ECO:0000256" key="2">
    <source>
        <dbReference type="SAM" id="Phobius"/>
    </source>
</evidence>
<keyword evidence="2" id="KW-0472">Membrane</keyword>
<evidence type="ECO:0000313" key="4">
    <source>
        <dbReference type="EMBL" id="OKL37753.1"/>
    </source>
</evidence>
<keyword evidence="2" id="KW-0812">Transmembrane</keyword>
<comment type="caution">
    <text evidence="4">The sequence shown here is derived from an EMBL/GenBank/DDBJ whole genome shotgun (WGS) entry which is preliminary data.</text>
</comment>
<dbReference type="PANTHER" id="PTHR43318">
    <property type="entry name" value="UDP-N-ACETYLGLUCOSAMINE 4,6-DEHYDRATASE"/>
    <property type="match status" value="1"/>
</dbReference>
<accession>A0A1Q5P6D3</accession>
<dbReference type="PANTHER" id="PTHR43318:SF1">
    <property type="entry name" value="POLYSACCHARIDE BIOSYNTHESIS PROTEIN EPSC-RELATED"/>
    <property type="match status" value="1"/>
</dbReference>
<reference evidence="4 5" key="1">
    <citation type="submission" date="2016-12" db="EMBL/GenBank/DDBJ databases">
        <title>Domibacillus sp. SAOS 44 whole genome sequencing.</title>
        <authorList>
            <person name="Verma A."/>
            <person name="Krishnamurthi S."/>
        </authorList>
    </citation>
    <scope>NUCLEOTIDE SEQUENCE [LARGE SCALE GENOMIC DNA]</scope>
    <source>
        <strain evidence="4 5">SAOS 44</strain>
    </source>
</reference>
<gene>
    <name evidence="4" type="ORF">BLL40_03550</name>
</gene>
<evidence type="ECO:0000256" key="1">
    <source>
        <dbReference type="ARBA" id="ARBA00007430"/>
    </source>
</evidence>
<dbReference type="InterPro" id="IPR051203">
    <property type="entry name" value="Polysaccharide_Synthase-Rel"/>
</dbReference>
<dbReference type="Proteomes" id="UP000186524">
    <property type="component" value="Unassembled WGS sequence"/>
</dbReference>
<dbReference type="InterPro" id="IPR003869">
    <property type="entry name" value="Polysac_CapD-like"/>
</dbReference>